<dbReference type="Proteomes" id="UP000283975">
    <property type="component" value="Unassembled WGS sequence"/>
</dbReference>
<protein>
    <recommendedName>
        <fullName evidence="3">DUF3168 domain-containing protein</fullName>
    </recommendedName>
</protein>
<evidence type="ECO:0000313" key="1">
    <source>
        <dbReference type="EMBL" id="RHC58332.1"/>
    </source>
</evidence>
<comment type="caution">
    <text evidence="1">The sequence shown here is derived from an EMBL/GenBank/DDBJ whole genome shotgun (WGS) entry which is preliminary data.</text>
</comment>
<name>A0A414B040_9FIRM</name>
<gene>
    <name evidence="1" type="ORF">DW839_01900</name>
</gene>
<proteinExistence type="predicted"/>
<dbReference type="EMBL" id="QSHZ01000002">
    <property type="protein sequence ID" value="RHC58332.1"/>
    <property type="molecule type" value="Genomic_DNA"/>
</dbReference>
<organism evidence="1 2">
    <name type="scientific">Enterocloster bolteae</name>
    <dbReference type="NCBI Taxonomy" id="208479"/>
    <lineage>
        <taxon>Bacteria</taxon>
        <taxon>Bacillati</taxon>
        <taxon>Bacillota</taxon>
        <taxon>Clostridia</taxon>
        <taxon>Lachnospirales</taxon>
        <taxon>Lachnospiraceae</taxon>
        <taxon>Enterocloster</taxon>
    </lineage>
</organism>
<dbReference type="AlphaFoldDB" id="A0A414B040"/>
<reference evidence="1 2" key="1">
    <citation type="submission" date="2018-08" db="EMBL/GenBank/DDBJ databases">
        <title>A genome reference for cultivated species of the human gut microbiota.</title>
        <authorList>
            <person name="Zou Y."/>
            <person name="Xue W."/>
            <person name="Luo G."/>
        </authorList>
    </citation>
    <scope>NUCLEOTIDE SEQUENCE [LARGE SCALE GENOMIC DNA]</scope>
    <source>
        <strain evidence="1 2">AM35-14</strain>
    </source>
</reference>
<evidence type="ECO:0000313" key="2">
    <source>
        <dbReference type="Proteomes" id="UP000283975"/>
    </source>
</evidence>
<evidence type="ECO:0008006" key="3">
    <source>
        <dbReference type="Google" id="ProtNLM"/>
    </source>
</evidence>
<accession>A0A414B040</accession>
<sequence length="133" mass="15606">MIDCENEVYTRLAKILREKFPKIDIASEYVKSPSSFPHVSITQSDCYIPTEWQDSSMKENMVIAMFEINVYSNKAEGKKTECKKIIKEINDVLYSMNFRRTAMTPVPNMEDATIYRITARFRVATDGKHFYRR</sequence>